<keyword evidence="2" id="KW-1185">Reference proteome</keyword>
<dbReference type="EMBL" id="JACHKA010000001">
    <property type="protein sequence ID" value="MBB5985259.1"/>
    <property type="molecule type" value="Genomic_DNA"/>
</dbReference>
<evidence type="ECO:0000313" key="2">
    <source>
        <dbReference type="Proteomes" id="UP001138540"/>
    </source>
</evidence>
<gene>
    <name evidence="1" type="ORF">HNP60_001233</name>
</gene>
<name>A0ABR6NDA7_9SPHN</name>
<sequence>MEPGRLIYMANQIARNFEALGHDQAAMATADHIKMYWDPRMLAGIKAVDPADLSPLAARAIAMVDGPVPHMTRATEFASADENDPGYNDAG</sequence>
<reference evidence="1 2" key="1">
    <citation type="submission" date="2020-08" db="EMBL/GenBank/DDBJ databases">
        <title>Exploring microbial biodiversity for novel pathways involved in the catabolism of aromatic compounds derived from lignin.</title>
        <authorList>
            <person name="Elkins J."/>
        </authorList>
    </citation>
    <scope>NUCLEOTIDE SEQUENCE [LARGE SCALE GENOMIC DNA]</scope>
    <source>
        <strain evidence="1 2">B1D3A</strain>
    </source>
</reference>
<keyword evidence="1" id="KW-0560">Oxidoreductase</keyword>
<comment type="caution">
    <text evidence="1">The sequence shown here is derived from an EMBL/GenBank/DDBJ whole genome shotgun (WGS) entry which is preliminary data.</text>
</comment>
<dbReference type="RefSeq" id="WP_184151425.1">
    <property type="nucleotide sequence ID" value="NZ_JACHKA010000001.1"/>
</dbReference>
<proteinExistence type="predicted"/>
<accession>A0ABR6NDA7</accession>
<organism evidence="1 2">
    <name type="scientific">Sphingobium lignivorans</name>
    <dbReference type="NCBI Taxonomy" id="2735886"/>
    <lineage>
        <taxon>Bacteria</taxon>
        <taxon>Pseudomonadati</taxon>
        <taxon>Pseudomonadota</taxon>
        <taxon>Alphaproteobacteria</taxon>
        <taxon>Sphingomonadales</taxon>
        <taxon>Sphingomonadaceae</taxon>
        <taxon>Sphingobium</taxon>
    </lineage>
</organism>
<dbReference type="Proteomes" id="UP001138540">
    <property type="component" value="Unassembled WGS sequence"/>
</dbReference>
<dbReference type="EC" id="1.17.1.9" evidence="1"/>
<dbReference type="Pfam" id="PF11390">
    <property type="entry name" value="FdsD"/>
    <property type="match status" value="1"/>
</dbReference>
<protein>
    <submittedName>
        <fullName evidence="1">Formate dehydrogenase subunit delta</fullName>
        <ecNumber evidence="1">1.17.1.9</ecNumber>
    </submittedName>
</protein>
<evidence type="ECO:0000313" key="1">
    <source>
        <dbReference type="EMBL" id="MBB5985259.1"/>
    </source>
</evidence>
<dbReference type="InterPro" id="IPR021074">
    <property type="entry name" value="Formate_DH_dsu"/>
</dbReference>
<dbReference type="GO" id="GO:0008863">
    <property type="term" value="F:formate dehydrogenase (NAD+) activity"/>
    <property type="evidence" value="ECO:0007669"/>
    <property type="project" value="UniProtKB-EC"/>
</dbReference>